<dbReference type="OrthoDB" id="1432662at2"/>
<keyword evidence="3" id="KW-1185">Reference proteome</keyword>
<accession>A0A2T9KCY3</accession>
<dbReference type="PANTHER" id="PTHR34818">
    <property type="entry name" value="PROTEIN BLI-3"/>
    <property type="match status" value="1"/>
</dbReference>
<dbReference type="EMBL" id="QDKQ01000016">
    <property type="protein sequence ID" value="PVM93701.1"/>
    <property type="molecule type" value="Genomic_DNA"/>
</dbReference>
<dbReference type="InterPro" id="IPR012349">
    <property type="entry name" value="Split_barrel_FMN-bd"/>
</dbReference>
<feature type="domain" description="General stress protein FMN-binding split barrel" evidence="1">
    <location>
        <begin position="1"/>
        <end position="129"/>
    </location>
</feature>
<evidence type="ECO:0000259" key="1">
    <source>
        <dbReference type="Pfam" id="PF16242"/>
    </source>
</evidence>
<evidence type="ECO:0000313" key="3">
    <source>
        <dbReference type="Proteomes" id="UP000245073"/>
    </source>
</evidence>
<dbReference type="Pfam" id="PF16242">
    <property type="entry name" value="Pyrid_ox_like"/>
    <property type="match status" value="1"/>
</dbReference>
<sequence>MFTTWDGSEQQSRPLSARVRQDEHAIYFLVDESGEKNAQLERYPAVSCAWADNGNYKYVLVSGQARLTNDRAKITELWSKADEAWWEDANDPTIRLLTVAPERGELWDSPGKAVALVKMVAAVVTGGAPEMGDNAKVTL</sequence>
<name>A0A2T9KCY3_9CAUL</name>
<dbReference type="SUPFAM" id="SSF50475">
    <property type="entry name" value="FMN-binding split barrel"/>
    <property type="match status" value="1"/>
</dbReference>
<dbReference type="Proteomes" id="UP000245073">
    <property type="component" value="Unassembled WGS sequence"/>
</dbReference>
<evidence type="ECO:0000313" key="2">
    <source>
        <dbReference type="EMBL" id="PVM93701.1"/>
    </source>
</evidence>
<protein>
    <submittedName>
        <fullName evidence="2">General stress protein</fullName>
    </submittedName>
</protein>
<gene>
    <name evidence="2" type="ORF">DDF67_02970</name>
</gene>
<dbReference type="PANTHER" id="PTHR34818:SF1">
    <property type="entry name" value="PROTEIN BLI-3"/>
    <property type="match status" value="1"/>
</dbReference>
<dbReference type="AlphaFoldDB" id="A0A2T9KCY3"/>
<dbReference type="InterPro" id="IPR038725">
    <property type="entry name" value="YdaG_split_barrel_FMN-bd"/>
</dbReference>
<reference evidence="2 3" key="1">
    <citation type="submission" date="2018-04" db="EMBL/GenBank/DDBJ databases">
        <title>The genome sequence of Caulobacter sp. 744.</title>
        <authorList>
            <person name="Gao J."/>
            <person name="Sun J."/>
        </authorList>
    </citation>
    <scope>NUCLEOTIDE SEQUENCE [LARGE SCALE GENOMIC DNA]</scope>
    <source>
        <strain evidence="2 3">774</strain>
    </source>
</reference>
<organism evidence="2 3">
    <name type="scientific">Caulobacter endophyticus</name>
    <dbReference type="NCBI Taxonomy" id="2172652"/>
    <lineage>
        <taxon>Bacteria</taxon>
        <taxon>Pseudomonadati</taxon>
        <taxon>Pseudomonadota</taxon>
        <taxon>Alphaproteobacteria</taxon>
        <taxon>Caulobacterales</taxon>
        <taxon>Caulobacteraceae</taxon>
        <taxon>Caulobacter</taxon>
    </lineage>
</organism>
<proteinExistence type="predicted"/>
<comment type="caution">
    <text evidence="2">The sequence shown here is derived from an EMBL/GenBank/DDBJ whole genome shotgun (WGS) entry which is preliminary data.</text>
</comment>
<dbReference type="InterPro" id="IPR052917">
    <property type="entry name" value="Stress-Dev_Protein"/>
</dbReference>
<dbReference type="Gene3D" id="2.30.110.10">
    <property type="entry name" value="Electron Transport, Fmn-binding Protein, Chain A"/>
    <property type="match status" value="1"/>
</dbReference>